<dbReference type="Pfam" id="PF14473">
    <property type="entry name" value="RD3"/>
    <property type="match status" value="1"/>
</dbReference>
<dbReference type="InterPro" id="IPR028092">
    <property type="entry name" value="RD3"/>
</dbReference>
<dbReference type="OrthoDB" id="10012299at2759"/>
<name>A0A814CA14_ADIRI</name>
<dbReference type="PANTHER" id="PTHR28489:SF2">
    <property type="entry name" value="RENTINAL DEGENERATION 3-LIKE"/>
    <property type="match status" value="1"/>
</dbReference>
<evidence type="ECO:0000313" key="3">
    <source>
        <dbReference type="Proteomes" id="UP000663852"/>
    </source>
</evidence>
<evidence type="ECO:0000313" key="2">
    <source>
        <dbReference type="EMBL" id="CAF0937221.1"/>
    </source>
</evidence>
<feature type="region of interest" description="Disordered" evidence="1">
    <location>
        <begin position="226"/>
        <end position="246"/>
    </location>
</feature>
<evidence type="ECO:0000256" key="1">
    <source>
        <dbReference type="SAM" id="MobiDB-lite"/>
    </source>
</evidence>
<protein>
    <submittedName>
        <fullName evidence="2">Uncharacterized protein</fullName>
    </submittedName>
</protein>
<dbReference type="AlphaFoldDB" id="A0A814CA14"/>
<accession>A0A814CA14</accession>
<dbReference type="Proteomes" id="UP000663852">
    <property type="component" value="Unassembled WGS sequence"/>
</dbReference>
<feature type="compositionally biased region" description="Low complexity" evidence="1">
    <location>
        <begin position="198"/>
        <end position="210"/>
    </location>
</feature>
<feature type="non-terminal residue" evidence="2">
    <location>
        <position position="1"/>
    </location>
</feature>
<comment type="caution">
    <text evidence="2">The sequence shown here is derived from an EMBL/GenBank/DDBJ whole genome shotgun (WGS) entry which is preliminary data.</text>
</comment>
<proteinExistence type="predicted"/>
<dbReference type="EMBL" id="CAJNOJ010000043">
    <property type="protein sequence ID" value="CAF0937221.1"/>
    <property type="molecule type" value="Genomic_DNA"/>
</dbReference>
<reference evidence="2" key="1">
    <citation type="submission" date="2021-02" db="EMBL/GenBank/DDBJ databases">
        <authorList>
            <person name="Nowell W R."/>
        </authorList>
    </citation>
    <scope>NUCLEOTIDE SEQUENCE</scope>
</reference>
<feature type="region of interest" description="Disordered" evidence="1">
    <location>
        <begin position="196"/>
        <end position="215"/>
    </location>
</feature>
<gene>
    <name evidence="2" type="ORF">EDS130_LOCUS11621</name>
</gene>
<organism evidence="2 3">
    <name type="scientific">Adineta ricciae</name>
    <name type="common">Rotifer</name>
    <dbReference type="NCBI Taxonomy" id="249248"/>
    <lineage>
        <taxon>Eukaryota</taxon>
        <taxon>Metazoa</taxon>
        <taxon>Spiralia</taxon>
        <taxon>Gnathifera</taxon>
        <taxon>Rotifera</taxon>
        <taxon>Eurotatoria</taxon>
        <taxon>Bdelloidea</taxon>
        <taxon>Adinetida</taxon>
        <taxon>Adinetidae</taxon>
        <taxon>Adineta</taxon>
    </lineage>
</organism>
<dbReference type="PANTHER" id="PTHR28489">
    <property type="entry name" value="RENTINAL DEGENERATION 3-LIKE"/>
    <property type="match status" value="1"/>
</dbReference>
<sequence length="246" mass="27902">KLRRSLQVKCKTIPLILKENYIQIAKLTSSSNLMAFSNIFRRHSASHEPPGANYACLDENSIAETLLDELEIQCRSSSTLTSLRTKRHSDVLAHRPGLLASTYDSPSKRRSSVDYSWLTPQNNLLQAPSELYQLPDIIKMELSELIRGVSPEDCTTVVNHFRRDLRFQSQASTPEQVIAIFRNTLSDYIEHKRKNRSNETIQSTESSQTTFKPKEQHSVAELAQISLSATRTNEPADVKPRANTYV</sequence>